<reference evidence="3 5" key="2">
    <citation type="submission" date="2019-06" db="EMBL/GenBank/DDBJ databases">
        <title>Whole geneome sequnce of Mycobacteroides chelonae M77 isolated from bovine milk from Meghalaya, India.</title>
        <authorList>
            <person name="Vise E."/>
            <person name="Das S."/>
            <person name="Garg A."/>
            <person name="Ghatak S."/>
            <person name="Shakuntala I."/>
            <person name="Milton A.A.P."/>
            <person name="Karam A."/>
            <person name="Sanjukta R."/>
            <person name="Puro K."/>
            <person name="Sen A."/>
        </authorList>
    </citation>
    <scope>NUCLEOTIDE SEQUENCE [LARGE SCALE GENOMIC DNA]</scope>
    <source>
        <strain evidence="3 5">M77</strain>
    </source>
</reference>
<evidence type="ECO:0000256" key="1">
    <source>
        <dbReference type="SAM" id="MobiDB-lite"/>
    </source>
</evidence>
<dbReference type="AlphaFoldDB" id="A0A1S1M3N8"/>
<dbReference type="Pfam" id="PF06013">
    <property type="entry name" value="WXG100"/>
    <property type="match status" value="1"/>
</dbReference>
<evidence type="ECO:0000313" key="4">
    <source>
        <dbReference type="Proteomes" id="UP000179441"/>
    </source>
</evidence>
<feature type="region of interest" description="Disordered" evidence="1">
    <location>
        <begin position="32"/>
        <end position="112"/>
    </location>
</feature>
<reference evidence="2 4" key="1">
    <citation type="submission" date="2016-10" db="EMBL/GenBank/DDBJ databases">
        <title>Evaluation of Human, Veterinary and Environmental Mycobacterium chelonae Isolates by Core Genome Phylogenomic Analysis, Targeted Gene Comparison, and Anti-microbial Susceptibility Patterns: A Tale of Mistaken Identities.</title>
        <authorList>
            <person name="Fogelson S.B."/>
            <person name="Camus A.C."/>
            <person name="Lorenz W."/>
            <person name="Vasireddy R."/>
            <person name="Vasireddy S."/>
            <person name="Smith T."/>
            <person name="Brown-Elliott B.A."/>
            <person name="Wallace R.J.Jr."/>
            <person name="Hasan N.A."/>
            <person name="Reischl U."/>
            <person name="Sanchez S."/>
        </authorList>
    </citation>
    <scope>NUCLEOTIDE SEQUENCE [LARGE SCALE GENOMIC DNA]</scope>
    <source>
        <strain evidence="2 4">15518</strain>
    </source>
</reference>
<dbReference type="RefSeq" id="WP_064408064.1">
    <property type="nucleotide sequence ID" value="NZ_CP041150.1"/>
</dbReference>
<sequence>MSSVSGSSGDYLHLDPAELQIHADQLHTHASDLKDAHDAAHRALTDAQAGFGSGRASKALSSKISDWEKETADHHAELSSHGENHKASAAKFVTRDEINRAGIEQAGPSSTV</sequence>
<proteinExistence type="predicted"/>
<evidence type="ECO:0000313" key="2">
    <source>
        <dbReference type="EMBL" id="OHU77906.1"/>
    </source>
</evidence>
<dbReference type="InterPro" id="IPR036689">
    <property type="entry name" value="ESAT-6-like_sf"/>
</dbReference>
<dbReference type="SUPFAM" id="SSF140453">
    <property type="entry name" value="EsxAB dimer-like"/>
    <property type="match status" value="1"/>
</dbReference>
<dbReference type="Gene3D" id="1.10.287.1060">
    <property type="entry name" value="ESAT-6-like"/>
    <property type="match status" value="1"/>
</dbReference>
<gene>
    <name evidence="2" type="ORF">BKG84_05390</name>
    <name evidence="3" type="ORF">FJK96_06730</name>
</gene>
<dbReference type="Proteomes" id="UP000317728">
    <property type="component" value="Chromosome"/>
</dbReference>
<dbReference type="Proteomes" id="UP000179441">
    <property type="component" value="Unassembled WGS sequence"/>
</dbReference>
<organism evidence="2 4">
    <name type="scientific">Mycobacteroides chelonae</name>
    <name type="common">Mycobacterium chelonae</name>
    <dbReference type="NCBI Taxonomy" id="1774"/>
    <lineage>
        <taxon>Bacteria</taxon>
        <taxon>Bacillati</taxon>
        <taxon>Actinomycetota</taxon>
        <taxon>Actinomycetes</taxon>
        <taxon>Mycobacteriales</taxon>
        <taxon>Mycobacteriaceae</taxon>
        <taxon>Mycobacteroides</taxon>
    </lineage>
</organism>
<protein>
    <submittedName>
        <fullName evidence="3">WXG100 family type VII secretion target</fullName>
    </submittedName>
</protein>
<keyword evidence="4" id="KW-1185">Reference proteome</keyword>
<name>A0A1S1M3N8_MYCCH</name>
<dbReference type="EMBL" id="MLIS01000001">
    <property type="protein sequence ID" value="OHU77906.1"/>
    <property type="molecule type" value="Genomic_DNA"/>
</dbReference>
<accession>A0A1S1M3N8</accession>
<dbReference type="InterPro" id="IPR010310">
    <property type="entry name" value="T7SS_ESAT-6-like"/>
</dbReference>
<feature type="compositionally biased region" description="Basic and acidic residues" evidence="1">
    <location>
        <begin position="32"/>
        <end position="44"/>
    </location>
</feature>
<dbReference type="EMBL" id="CP041150">
    <property type="protein sequence ID" value="QDF69871.1"/>
    <property type="molecule type" value="Genomic_DNA"/>
</dbReference>
<evidence type="ECO:0000313" key="5">
    <source>
        <dbReference type="Proteomes" id="UP000317728"/>
    </source>
</evidence>
<feature type="compositionally biased region" description="Basic and acidic residues" evidence="1">
    <location>
        <begin position="65"/>
        <end position="86"/>
    </location>
</feature>
<evidence type="ECO:0000313" key="3">
    <source>
        <dbReference type="EMBL" id="QDF69871.1"/>
    </source>
</evidence>